<dbReference type="AlphaFoldDB" id="A0ABD1DFM6"/>
<evidence type="ECO:0000313" key="2">
    <source>
        <dbReference type="EMBL" id="KAL1398468.1"/>
    </source>
</evidence>
<gene>
    <name evidence="2" type="ORF">pipiens_008942</name>
</gene>
<evidence type="ECO:0000313" key="3">
    <source>
        <dbReference type="Proteomes" id="UP001562425"/>
    </source>
</evidence>
<evidence type="ECO:0008006" key="4">
    <source>
        <dbReference type="Google" id="ProtNLM"/>
    </source>
</evidence>
<sequence length="78" mass="8884">MCPRGTDSRFPVATAAAAFDCVIFTHYFGCRRCDKEVLRRSKRERKNARTTTTTTTVCELDSPVRPQTVMNPLLKTRC</sequence>
<name>A0ABD1DFM6_CULPP</name>
<keyword evidence="1" id="KW-0472">Membrane</keyword>
<feature type="transmembrane region" description="Helical" evidence="1">
    <location>
        <begin position="12"/>
        <end position="30"/>
    </location>
</feature>
<reference evidence="2 3" key="1">
    <citation type="submission" date="2024-05" db="EMBL/GenBank/DDBJ databases">
        <title>Culex pipiens pipiens assembly and annotation.</title>
        <authorList>
            <person name="Alout H."/>
            <person name="Durand T."/>
        </authorList>
    </citation>
    <scope>NUCLEOTIDE SEQUENCE [LARGE SCALE GENOMIC DNA]</scope>
    <source>
        <strain evidence="2">HA-2024</strain>
        <tissue evidence="2">Whole body</tissue>
    </source>
</reference>
<keyword evidence="3" id="KW-1185">Reference proteome</keyword>
<comment type="caution">
    <text evidence="2">The sequence shown here is derived from an EMBL/GenBank/DDBJ whole genome shotgun (WGS) entry which is preliminary data.</text>
</comment>
<dbReference type="Proteomes" id="UP001562425">
    <property type="component" value="Unassembled WGS sequence"/>
</dbReference>
<accession>A0ABD1DFM6</accession>
<protein>
    <recommendedName>
        <fullName evidence="4">Secreted protein</fullName>
    </recommendedName>
</protein>
<dbReference type="EMBL" id="JBEHCU010005885">
    <property type="protein sequence ID" value="KAL1398468.1"/>
    <property type="molecule type" value="Genomic_DNA"/>
</dbReference>
<organism evidence="2 3">
    <name type="scientific">Culex pipiens pipiens</name>
    <name type="common">Northern house mosquito</name>
    <dbReference type="NCBI Taxonomy" id="38569"/>
    <lineage>
        <taxon>Eukaryota</taxon>
        <taxon>Metazoa</taxon>
        <taxon>Ecdysozoa</taxon>
        <taxon>Arthropoda</taxon>
        <taxon>Hexapoda</taxon>
        <taxon>Insecta</taxon>
        <taxon>Pterygota</taxon>
        <taxon>Neoptera</taxon>
        <taxon>Endopterygota</taxon>
        <taxon>Diptera</taxon>
        <taxon>Nematocera</taxon>
        <taxon>Culicoidea</taxon>
        <taxon>Culicidae</taxon>
        <taxon>Culicinae</taxon>
        <taxon>Culicini</taxon>
        <taxon>Culex</taxon>
        <taxon>Culex</taxon>
    </lineage>
</organism>
<evidence type="ECO:0000256" key="1">
    <source>
        <dbReference type="SAM" id="Phobius"/>
    </source>
</evidence>
<proteinExistence type="predicted"/>
<keyword evidence="1" id="KW-0812">Transmembrane</keyword>
<keyword evidence="1" id="KW-1133">Transmembrane helix</keyword>